<dbReference type="GO" id="GO:0032259">
    <property type="term" value="P:methylation"/>
    <property type="evidence" value="ECO:0007669"/>
    <property type="project" value="UniProtKB-KW"/>
</dbReference>
<gene>
    <name evidence="1" type="ORF">KUF71_002630</name>
</gene>
<comment type="caution">
    <text evidence="1">The sequence shown here is derived from an EMBL/GenBank/DDBJ whole genome shotgun (WGS) entry which is preliminary data.</text>
</comment>
<name>A0AAE1HQ03_9NEOP</name>
<reference evidence="1" key="1">
    <citation type="submission" date="2021-07" db="EMBL/GenBank/DDBJ databases">
        <authorList>
            <person name="Catto M.A."/>
            <person name="Jacobson A."/>
            <person name="Kennedy G."/>
            <person name="Labadie P."/>
            <person name="Hunt B.G."/>
            <person name="Srinivasan R."/>
        </authorList>
    </citation>
    <scope>NUCLEOTIDE SEQUENCE</scope>
    <source>
        <strain evidence="1">PL_HMW_Pooled</strain>
        <tissue evidence="1">Head</tissue>
    </source>
</reference>
<sequence length="180" mass="21113">MSIYILLKDCVYKSDIDKATILLKMFCRDFIHNILHLPLAVTRNGALWSHSAFQFESFNGTLVEFIHGSNHHAQELVNNICLAFGVEVEGKSEEEHLIIPTIEFKNRVNKNRFTAAENALFLSEFQMARIRVFYRAKVGHEIYICSIYKRQKKRNNFTVCYYNKTTQKEEYGEIKYIFGK</sequence>
<evidence type="ECO:0000313" key="2">
    <source>
        <dbReference type="Proteomes" id="UP001219518"/>
    </source>
</evidence>
<dbReference type="Proteomes" id="UP001219518">
    <property type="component" value="Unassembled WGS sequence"/>
</dbReference>
<accession>A0AAE1HQ03</accession>
<keyword evidence="1" id="KW-0808">Transferase</keyword>
<keyword evidence="1" id="KW-0489">Methyltransferase</keyword>
<dbReference type="GO" id="GO:0008168">
    <property type="term" value="F:methyltransferase activity"/>
    <property type="evidence" value="ECO:0007669"/>
    <property type="project" value="UniProtKB-KW"/>
</dbReference>
<proteinExistence type="predicted"/>
<dbReference type="EMBL" id="JAHWGI010001223">
    <property type="protein sequence ID" value="KAK3925244.1"/>
    <property type="molecule type" value="Genomic_DNA"/>
</dbReference>
<dbReference type="AlphaFoldDB" id="A0AAE1HQ03"/>
<organism evidence="1 2">
    <name type="scientific">Frankliniella fusca</name>
    <dbReference type="NCBI Taxonomy" id="407009"/>
    <lineage>
        <taxon>Eukaryota</taxon>
        <taxon>Metazoa</taxon>
        <taxon>Ecdysozoa</taxon>
        <taxon>Arthropoda</taxon>
        <taxon>Hexapoda</taxon>
        <taxon>Insecta</taxon>
        <taxon>Pterygota</taxon>
        <taxon>Neoptera</taxon>
        <taxon>Paraneoptera</taxon>
        <taxon>Thysanoptera</taxon>
        <taxon>Terebrantia</taxon>
        <taxon>Thripoidea</taxon>
        <taxon>Thripidae</taxon>
        <taxon>Frankliniella</taxon>
    </lineage>
</organism>
<evidence type="ECO:0000313" key="1">
    <source>
        <dbReference type="EMBL" id="KAK3925244.1"/>
    </source>
</evidence>
<reference evidence="1" key="2">
    <citation type="journal article" date="2023" name="BMC Genomics">
        <title>Pest status, molecular evolution, and epigenetic factors derived from the genome assembly of Frankliniella fusca, a thysanopteran phytovirus vector.</title>
        <authorList>
            <person name="Catto M.A."/>
            <person name="Labadie P.E."/>
            <person name="Jacobson A.L."/>
            <person name="Kennedy G.G."/>
            <person name="Srinivasan R."/>
            <person name="Hunt B.G."/>
        </authorList>
    </citation>
    <scope>NUCLEOTIDE SEQUENCE</scope>
    <source>
        <strain evidence="1">PL_HMW_Pooled</strain>
    </source>
</reference>
<protein>
    <submittedName>
        <fullName evidence="1">Methyltransferase PMT6</fullName>
    </submittedName>
</protein>
<keyword evidence="2" id="KW-1185">Reference proteome</keyword>